<name>A0A7M3V2Q5_9RHOB</name>
<dbReference type="InterPro" id="IPR050204">
    <property type="entry name" value="AraC_XylS_family_regulators"/>
</dbReference>
<dbReference type="SMART" id="SM00342">
    <property type="entry name" value="HTH_ARAC"/>
    <property type="match status" value="1"/>
</dbReference>
<evidence type="ECO:0000259" key="4">
    <source>
        <dbReference type="PROSITE" id="PS01124"/>
    </source>
</evidence>
<evidence type="ECO:0000313" key="5">
    <source>
        <dbReference type="EMBL" id="QOL79368.1"/>
    </source>
</evidence>
<dbReference type="EMBL" id="CP045201">
    <property type="protein sequence ID" value="QOL79368.1"/>
    <property type="molecule type" value="Genomic_DNA"/>
</dbReference>
<keyword evidence="1" id="KW-0805">Transcription regulation</keyword>
<feature type="domain" description="HTH araC/xylS-type" evidence="4">
    <location>
        <begin position="241"/>
        <end position="342"/>
    </location>
</feature>
<reference evidence="5 6" key="1">
    <citation type="submission" date="2019-10" db="EMBL/GenBank/DDBJ databases">
        <title>Pseudopuniceibacterium sp. HQ09 islated from Antarctica.</title>
        <authorList>
            <person name="Liao L."/>
            <person name="Su S."/>
            <person name="Chen B."/>
            <person name="Yu Y."/>
        </authorList>
    </citation>
    <scope>NUCLEOTIDE SEQUENCE [LARGE SCALE GENOMIC DNA]</scope>
    <source>
        <strain evidence="5 6">HQ09</strain>
    </source>
</reference>
<proteinExistence type="predicted"/>
<keyword evidence="3" id="KW-0804">Transcription</keyword>
<dbReference type="PROSITE" id="PS01124">
    <property type="entry name" value="HTH_ARAC_FAMILY_2"/>
    <property type="match status" value="1"/>
</dbReference>
<keyword evidence="6" id="KW-1185">Reference proteome</keyword>
<gene>
    <name evidence="5" type="ORF">F3W81_00075</name>
</gene>
<dbReference type="Pfam" id="PF12833">
    <property type="entry name" value="HTH_18"/>
    <property type="match status" value="1"/>
</dbReference>
<dbReference type="KEGG" id="pshq:F3W81_00075"/>
<keyword evidence="2" id="KW-0238">DNA-binding</keyword>
<dbReference type="GO" id="GO:0043565">
    <property type="term" value="F:sequence-specific DNA binding"/>
    <property type="evidence" value="ECO:0007669"/>
    <property type="project" value="InterPro"/>
</dbReference>
<evidence type="ECO:0000256" key="1">
    <source>
        <dbReference type="ARBA" id="ARBA00023015"/>
    </source>
</evidence>
<evidence type="ECO:0000313" key="6">
    <source>
        <dbReference type="Proteomes" id="UP000594118"/>
    </source>
</evidence>
<dbReference type="Gene3D" id="1.10.10.60">
    <property type="entry name" value="Homeodomain-like"/>
    <property type="match status" value="1"/>
</dbReference>
<dbReference type="InterPro" id="IPR018062">
    <property type="entry name" value="HTH_AraC-typ_CS"/>
</dbReference>
<sequence>MPTEGKPCGNVSCWCHWRGESLMTAETLPMVVLSTEQFEPGIRVQAFETAAAAICKLAIEPRSPESYTSSTTIKILPGAVMARTSHSASVTKRTRAMAADEGDNILIHIPLNHGFSMTQAGGASIECKAGEVYLDPNEVAGRAVFHAERSDLFYVSIPRAVLSQSSRTLNGRLRQTMQVSPQWRMFIRYAQSLDAEAEGLAPLERAQYCAHLHELAQIALNAEDSARMEAQGRGVRAARLRALKAEIDAHATEPGLSLAAIAATQCISERYARALFSEDQTTFRDYLTRKRMQNVRRMLADPAQDHRSISDLAMASGFGDLSWFNKCYRQLFGETPSDSRALAQQG</sequence>
<dbReference type="Proteomes" id="UP000594118">
    <property type="component" value="Chromosome"/>
</dbReference>
<dbReference type="GO" id="GO:0003700">
    <property type="term" value="F:DNA-binding transcription factor activity"/>
    <property type="evidence" value="ECO:0007669"/>
    <property type="project" value="InterPro"/>
</dbReference>
<dbReference type="PANTHER" id="PTHR46796:SF6">
    <property type="entry name" value="ARAC SUBFAMILY"/>
    <property type="match status" value="1"/>
</dbReference>
<dbReference type="PROSITE" id="PS50096">
    <property type="entry name" value="IQ"/>
    <property type="match status" value="1"/>
</dbReference>
<dbReference type="SUPFAM" id="SSF46689">
    <property type="entry name" value="Homeodomain-like"/>
    <property type="match status" value="1"/>
</dbReference>
<dbReference type="PROSITE" id="PS00041">
    <property type="entry name" value="HTH_ARAC_FAMILY_1"/>
    <property type="match status" value="1"/>
</dbReference>
<dbReference type="PANTHER" id="PTHR46796">
    <property type="entry name" value="HTH-TYPE TRANSCRIPTIONAL ACTIVATOR RHAS-RELATED"/>
    <property type="match status" value="1"/>
</dbReference>
<dbReference type="InterPro" id="IPR009057">
    <property type="entry name" value="Homeodomain-like_sf"/>
</dbReference>
<accession>A0A7M3V2Q5</accession>
<evidence type="ECO:0000256" key="2">
    <source>
        <dbReference type="ARBA" id="ARBA00023125"/>
    </source>
</evidence>
<evidence type="ECO:0000256" key="3">
    <source>
        <dbReference type="ARBA" id="ARBA00023163"/>
    </source>
</evidence>
<dbReference type="AlphaFoldDB" id="A0A7M3V2Q5"/>
<organism evidence="5 6">
    <name type="scientific">Pseudooceanicola spongiae</name>
    <dbReference type="NCBI Taxonomy" id="2613965"/>
    <lineage>
        <taxon>Bacteria</taxon>
        <taxon>Pseudomonadati</taxon>
        <taxon>Pseudomonadota</taxon>
        <taxon>Alphaproteobacteria</taxon>
        <taxon>Rhodobacterales</taxon>
        <taxon>Paracoccaceae</taxon>
        <taxon>Pseudooceanicola</taxon>
    </lineage>
</organism>
<protein>
    <submittedName>
        <fullName evidence="5">Helix-turn-helix domain-containing protein</fullName>
    </submittedName>
</protein>
<dbReference type="InterPro" id="IPR018060">
    <property type="entry name" value="HTH_AraC"/>
</dbReference>